<accession>A0ABT6DHF5</accession>
<reference evidence="2" key="1">
    <citation type="submission" date="2022-08" db="EMBL/GenBank/DDBJ databases">
        <title>Novel Bdellovibrio Species Isolated from Svalbard: Designation Bdellovibrio svalbardensis.</title>
        <authorList>
            <person name="Mitchell R.J."/>
            <person name="Choi S.Y."/>
        </authorList>
    </citation>
    <scope>NUCLEOTIDE SEQUENCE</scope>
    <source>
        <strain evidence="2">PAP01</strain>
    </source>
</reference>
<evidence type="ECO:0000313" key="3">
    <source>
        <dbReference type="Proteomes" id="UP001152321"/>
    </source>
</evidence>
<evidence type="ECO:0000313" key="2">
    <source>
        <dbReference type="EMBL" id="MDG0816296.1"/>
    </source>
</evidence>
<comment type="caution">
    <text evidence="2">The sequence shown here is derived from an EMBL/GenBank/DDBJ whole genome shotgun (WGS) entry which is preliminary data.</text>
</comment>
<dbReference type="EMBL" id="JANRMI010000002">
    <property type="protein sequence ID" value="MDG0816296.1"/>
    <property type="molecule type" value="Genomic_DNA"/>
</dbReference>
<evidence type="ECO:0000256" key="1">
    <source>
        <dbReference type="SAM" id="SignalP"/>
    </source>
</evidence>
<dbReference type="RefSeq" id="WP_277577774.1">
    <property type="nucleotide sequence ID" value="NZ_JANRMI010000002.1"/>
</dbReference>
<protein>
    <submittedName>
        <fullName evidence="2">Uncharacterized protein</fullName>
    </submittedName>
</protein>
<keyword evidence="3" id="KW-1185">Reference proteome</keyword>
<organism evidence="2 3">
    <name type="scientific">Bdellovibrio svalbardensis</name>
    <dbReference type="NCBI Taxonomy" id="2972972"/>
    <lineage>
        <taxon>Bacteria</taxon>
        <taxon>Pseudomonadati</taxon>
        <taxon>Bdellovibrionota</taxon>
        <taxon>Bdellovibrionia</taxon>
        <taxon>Bdellovibrionales</taxon>
        <taxon>Pseudobdellovibrionaceae</taxon>
        <taxon>Bdellovibrio</taxon>
    </lineage>
</organism>
<dbReference type="Proteomes" id="UP001152321">
    <property type="component" value="Unassembled WGS sequence"/>
</dbReference>
<sequence length="609" mass="68356">MWKFGLFLLVLGFSFATRAKAEGDQAFTKPLFFLVDDSQVRIQNPVVQYDLETDHGNSLMLGPLQFTNESLKVQIEEDILRVSWDTRFVAEGELSIVDTSGKVLWRVRANRNSSGEGLWKFQGWRGDQGPRWKSGDHLRFCLRADFPKGFSSICTQGYGVEVSEAKLRPEYLKGAVVPRVIVLNEEKMNLKGAVEVTTEKPIHFLATIKSGATYEFLSEVQRLDLKDIIESEKKDFVSIKGRGAIPLDKEAKVIPGIEYGAVTKALGFERTIAEPKPLWQVDLPIRDARLPVPGTAGGVFVYPLEIQSYPRSKDRLFIHRDSLSGTYRDKDKILVKVSKDIQVPNLKAVDVTNHSILRQWQFSAGNRFEENYPELLVQDGQQSHKAYLEVYRGAPGEISLRLSGINSSEGESSLVGEAHLSYWFNDLLDWQNYWFSKQRWGVSAKYFVALSKLAVEVGGGPTQQVDLTSLQLDMRYRFSPGLWERDETVGAILAYEGLMLGDAKVKKAGAGLFWARSMPRAIDGLLNKISFLNHPKFVDMEYIQFFNALDSGTSVGSDFVVNFHGKVMWAPELFGEAGFGIKSYSFTNANGSGASLDTFYLTLGMGYNF</sequence>
<feature type="signal peptide" evidence="1">
    <location>
        <begin position="1"/>
        <end position="21"/>
    </location>
</feature>
<feature type="chain" id="PRO_5046115378" evidence="1">
    <location>
        <begin position="22"/>
        <end position="609"/>
    </location>
</feature>
<name>A0ABT6DHF5_9BACT</name>
<gene>
    <name evidence="2" type="ORF">NWE73_07965</name>
</gene>
<keyword evidence="1" id="KW-0732">Signal</keyword>
<proteinExistence type="predicted"/>